<organism evidence="2 3">
    <name type="scientific">Amphritea pacifica</name>
    <dbReference type="NCBI Taxonomy" id="2811233"/>
    <lineage>
        <taxon>Bacteria</taxon>
        <taxon>Pseudomonadati</taxon>
        <taxon>Pseudomonadota</taxon>
        <taxon>Gammaproteobacteria</taxon>
        <taxon>Oceanospirillales</taxon>
        <taxon>Oceanospirillaceae</taxon>
        <taxon>Amphritea</taxon>
    </lineage>
</organism>
<evidence type="ECO:0000313" key="3">
    <source>
        <dbReference type="Proteomes" id="UP000760472"/>
    </source>
</evidence>
<keyword evidence="3" id="KW-1185">Reference proteome</keyword>
<accession>A0ABS2W2L2</accession>
<dbReference type="InterPro" id="IPR011033">
    <property type="entry name" value="PRC_barrel-like_sf"/>
</dbReference>
<reference evidence="2 3" key="1">
    <citation type="submission" date="2021-02" db="EMBL/GenBank/DDBJ databases">
        <title>A novel species of genus Amphritea isolated from a fishpond in China.</title>
        <authorList>
            <person name="Lu H."/>
        </authorList>
    </citation>
    <scope>NUCLEOTIDE SEQUENCE [LARGE SCALE GENOMIC DNA]</scope>
    <source>
        <strain evidence="2 3">RP18W</strain>
    </source>
</reference>
<evidence type="ECO:0000313" key="2">
    <source>
        <dbReference type="EMBL" id="MBN0985943.1"/>
    </source>
</evidence>
<sequence>MLRSLKEISDFQLQGTDEEIGQCKDFLFEDQCWVIRYLVADTNKWLPGARKVLISPIALGQPDWDKHQFPVNLTREGVENSPSPDDHQPISHQYEAELFKYYGYGFYWTGDGLWGTYPRPTPLVDDNVLEDAAKPKPEDRHLRSANAVRGYGIQSIDTKFGHIDDFIVDEDNWTIPYIVIDTHNWLPGGRKVLISHESIDAVNWADRSITVKLSTQKIEDSPLFAAEMFNDPDYENTIRNYYGLDARLADNCS</sequence>
<evidence type="ECO:0000259" key="1">
    <source>
        <dbReference type="Pfam" id="PF05239"/>
    </source>
</evidence>
<dbReference type="Pfam" id="PF05239">
    <property type="entry name" value="PRC"/>
    <property type="match status" value="1"/>
</dbReference>
<dbReference type="Proteomes" id="UP000760472">
    <property type="component" value="Unassembled WGS sequence"/>
</dbReference>
<proteinExistence type="predicted"/>
<dbReference type="RefSeq" id="WP_205211587.1">
    <property type="nucleotide sequence ID" value="NZ_JAFFZO010000029.1"/>
</dbReference>
<name>A0ABS2W2L2_9GAMM</name>
<dbReference type="InterPro" id="IPR014747">
    <property type="entry name" value="Bac_photo_RC_H_C"/>
</dbReference>
<dbReference type="SUPFAM" id="SSF50346">
    <property type="entry name" value="PRC-barrel domain"/>
    <property type="match status" value="2"/>
</dbReference>
<dbReference type="InterPro" id="IPR027275">
    <property type="entry name" value="PRC-brl_dom"/>
</dbReference>
<dbReference type="EMBL" id="JAFFZP010000001">
    <property type="protein sequence ID" value="MBN0985943.1"/>
    <property type="molecule type" value="Genomic_DNA"/>
</dbReference>
<feature type="domain" description="PRC-barrel" evidence="1">
    <location>
        <begin position="146"/>
        <end position="212"/>
    </location>
</feature>
<protein>
    <recommendedName>
        <fullName evidence="1">PRC-barrel domain-containing protein</fullName>
    </recommendedName>
</protein>
<dbReference type="Gene3D" id="3.90.50.10">
    <property type="entry name" value="Photosynthetic Reaction Center, subunit H, domain 2"/>
    <property type="match status" value="2"/>
</dbReference>
<gene>
    <name evidence="2" type="ORF">JW498_01020</name>
</gene>
<comment type="caution">
    <text evidence="2">The sequence shown here is derived from an EMBL/GenBank/DDBJ whole genome shotgun (WGS) entry which is preliminary data.</text>
</comment>